<dbReference type="AlphaFoldDB" id="A0A975D9S1"/>
<dbReference type="RefSeq" id="WP_208831087.1">
    <property type="nucleotide sequence ID" value="NZ_CP072110.1"/>
</dbReference>
<keyword evidence="2" id="KW-1185">Reference proteome</keyword>
<dbReference type="EMBL" id="CP072110">
    <property type="protein sequence ID" value="QTH63156.1"/>
    <property type="molecule type" value="Genomic_DNA"/>
</dbReference>
<dbReference type="KEGG" id="psym:J1N51_10445"/>
<name>A0A975D9S1_9GAMM</name>
<sequence>MALDFNQINKDKNLFAVDGLPLITIYDDNFFVRNDYDVLSVGQRNYLINYFEKLGFKQQSGKVLSDGKINIHLPAPNSNLAVSSFSEALLNNDLTQYYCVTPTLFAETLFHQTLQKDYLTVLKTLRKLVKKCPYNIEWLRDVSYRSPIEEITVKSYSDLTAYQKFIIDKRYKSKKAL</sequence>
<evidence type="ECO:0000313" key="1">
    <source>
        <dbReference type="EMBL" id="QTH63156.1"/>
    </source>
</evidence>
<dbReference type="Proteomes" id="UP000682739">
    <property type="component" value="Chromosome"/>
</dbReference>
<organism evidence="1 2">
    <name type="scientific">Psychrosphaera ytuae</name>
    <dbReference type="NCBI Taxonomy" id="2820710"/>
    <lineage>
        <taxon>Bacteria</taxon>
        <taxon>Pseudomonadati</taxon>
        <taxon>Pseudomonadota</taxon>
        <taxon>Gammaproteobacteria</taxon>
        <taxon>Alteromonadales</taxon>
        <taxon>Pseudoalteromonadaceae</taxon>
        <taxon>Psychrosphaera</taxon>
    </lineage>
</organism>
<protein>
    <submittedName>
        <fullName evidence="1">Uncharacterized protein</fullName>
    </submittedName>
</protein>
<reference evidence="1" key="1">
    <citation type="submission" date="2021-03" db="EMBL/GenBank/DDBJ databases">
        <title>Description of Psychrosphaera ytuae sp. nov. isolated from deep sea sediment of South China Sea.</title>
        <authorList>
            <person name="Zhang J."/>
            <person name="Xu X.-D."/>
        </authorList>
    </citation>
    <scope>NUCLEOTIDE SEQUENCE</scope>
    <source>
        <strain evidence="1">MTZ26</strain>
    </source>
</reference>
<accession>A0A975D9S1</accession>
<evidence type="ECO:0000313" key="2">
    <source>
        <dbReference type="Proteomes" id="UP000682739"/>
    </source>
</evidence>
<gene>
    <name evidence="1" type="ORF">J1N51_10445</name>
</gene>
<proteinExistence type="predicted"/>